<keyword evidence="1" id="KW-0812">Transmembrane</keyword>
<sequence>MLASIVKSVAVEVAFSMIVQRFVKWCETANSAQRAEGATILARAFVEGRITAEEQAGAQAALTLMLDDPSPKVRLALAEGLADDSRVPRTVLLSLCEDNPAIACVVASRSPALRDDELIDLAASGSAELRTAIATRRVVSTRVAAAIAEVAEPGCCISLLENRGAAIAGVSFRRIAERHGANASVRGALLDRRDLPATVRQTMILRTGQALAALPMLCNLVGADRAERLASDACERATAMLAETVPEVEIPALVEHLRASGQLNVAFLLRTVCAGNIDLFAAALVRLSSMSERRVRSILAEGRDGAFRTMVITCGLPSVAAPLFLIAVGVWREIASGKRIAAAEDVPQMIMQRLVATSGDRSRTAGFEAMMRFLHRLAGETERDAARQQARKLAA</sequence>
<dbReference type="PIRSF" id="PIRSF035865">
    <property type="entry name" value="UCP035865"/>
    <property type="match status" value="1"/>
</dbReference>
<organism evidence="2 3">
    <name type="scientific">Aurantimonas coralicida</name>
    <dbReference type="NCBI Taxonomy" id="182270"/>
    <lineage>
        <taxon>Bacteria</taxon>
        <taxon>Pseudomonadati</taxon>
        <taxon>Pseudomonadota</taxon>
        <taxon>Alphaproteobacteria</taxon>
        <taxon>Hyphomicrobiales</taxon>
        <taxon>Aurantimonadaceae</taxon>
        <taxon>Aurantimonas</taxon>
    </lineage>
</organism>
<gene>
    <name evidence="2" type="ORF">ENH89_17415</name>
</gene>
<reference evidence="2" key="1">
    <citation type="journal article" date="2020" name="mSystems">
        <title>Genome- and Community-Level Interaction Insights into Carbon Utilization and Element Cycling Functions of Hydrothermarchaeota in Hydrothermal Sediment.</title>
        <authorList>
            <person name="Zhou Z."/>
            <person name="Liu Y."/>
            <person name="Xu W."/>
            <person name="Pan J."/>
            <person name="Luo Z.H."/>
            <person name="Li M."/>
        </authorList>
    </citation>
    <scope>NUCLEOTIDE SEQUENCE</scope>
    <source>
        <strain evidence="2">HyVt-347</strain>
    </source>
</reference>
<keyword evidence="1" id="KW-0472">Membrane</keyword>
<dbReference type="Proteomes" id="UP000885680">
    <property type="component" value="Unassembled WGS sequence"/>
</dbReference>
<dbReference type="AlphaFoldDB" id="A0A9C9TIS5"/>
<protein>
    <submittedName>
        <fullName evidence="2">DUF2336 domain-containing protein</fullName>
    </submittedName>
</protein>
<dbReference type="Pfam" id="PF10098">
    <property type="entry name" value="DUF2336"/>
    <property type="match status" value="1"/>
</dbReference>
<dbReference type="Gene3D" id="1.25.10.10">
    <property type="entry name" value="Leucine-rich Repeat Variant"/>
    <property type="match status" value="1"/>
</dbReference>
<evidence type="ECO:0000313" key="3">
    <source>
        <dbReference type="Proteomes" id="UP000885680"/>
    </source>
</evidence>
<dbReference type="InterPro" id="IPR011989">
    <property type="entry name" value="ARM-like"/>
</dbReference>
<proteinExistence type="predicted"/>
<dbReference type="EMBL" id="DRGN01000253">
    <property type="protein sequence ID" value="HEU02071.1"/>
    <property type="molecule type" value="Genomic_DNA"/>
</dbReference>
<keyword evidence="1" id="KW-1133">Transmembrane helix</keyword>
<accession>A0A9C9TIS5</accession>
<feature type="transmembrane region" description="Helical" evidence="1">
    <location>
        <begin position="306"/>
        <end position="331"/>
    </location>
</feature>
<name>A0A9C9TIS5_9HYPH</name>
<evidence type="ECO:0000256" key="1">
    <source>
        <dbReference type="SAM" id="Phobius"/>
    </source>
</evidence>
<dbReference type="InterPro" id="IPR014598">
    <property type="entry name" value="UCP035865"/>
</dbReference>
<dbReference type="InterPro" id="IPR019285">
    <property type="entry name" value="DUF2336"/>
</dbReference>
<evidence type="ECO:0000313" key="2">
    <source>
        <dbReference type="EMBL" id="HEU02071.1"/>
    </source>
</evidence>
<comment type="caution">
    <text evidence="2">The sequence shown here is derived from an EMBL/GenBank/DDBJ whole genome shotgun (WGS) entry which is preliminary data.</text>
</comment>